<dbReference type="AlphaFoldDB" id="A0A2R4A3N6"/>
<dbReference type="EMBL" id="MF997424">
    <property type="protein sequence ID" value="AVR57689.1"/>
    <property type="molecule type" value="Genomic_DNA"/>
</dbReference>
<name>A0A2R4A3N6_9STRA</name>
<reference evidence="2" key="1">
    <citation type="submission" date="2017-09" db="EMBL/GenBank/DDBJ databases">
        <title>Your Publication.</title>
        <authorList>
            <person name="Keepers K.G."/>
            <person name="Pogoda C.S."/>
            <person name="Hamsher S.E."/>
            <person name="Stepanek J.G."/>
            <person name="Kane N.C."/>
            <person name="Kociolek J.P."/>
        </authorList>
    </citation>
    <scope>NUCLEOTIDE SEQUENCE</scope>
</reference>
<sequence length="139" mass="16781">MFPTEHHFHQTNVNLNLFLENFTEKKHTQLWRKNFIKLTIGKMILQLTKQVLVGASMISINWFIQCKLQITKDLDSQTNNPTYFFEKDINKNELDHFMLDIFLWNDINKIYEQLISNLEKDLQKLELKKKRLSRSKESH</sequence>
<proteinExistence type="predicted"/>
<feature type="coiled-coil region" evidence="1">
    <location>
        <begin position="108"/>
        <end position="135"/>
    </location>
</feature>
<accession>A0A2R4A3N6</accession>
<evidence type="ECO:0000256" key="1">
    <source>
        <dbReference type="SAM" id="Coils"/>
    </source>
</evidence>
<keyword evidence="1" id="KW-0175">Coiled coil</keyword>
<evidence type="ECO:0000313" key="2">
    <source>
        <dbReference type="EMBL" id="AVR57689.1"/>
    </source>
</evidence>
<gene>
    <name evidence="2" type="primary">orf1</name>
</gene>
<organism evidence="2">
    <name type="scientific">Halamphora calidilacuna</name>
    <dbReference type="NCBI Taxonomy" id="2133758"/>
    <lineage>
        <taxon>Eukaryota</taxon>
        <taxon>Sar</taxon>
        <taxon>Stramenopiles</taxon>
        <taxon>Ochrophyta</taxon>
        <taxon>Bacillariophyta</taxon>
        <taxon>Bacillariophyceae</taxon>
        <taxon>Bacillariophycidae</taxon>
        <taxon>Naviculales</taxon>
        <taxon>Amphipleuraceae</taxon>
        <taxon>Halamphora</taxon>
    </lineage>
</organism>
<protein>
    <submittedName>
        <fullName evidence="2">Uncharacterized protein</fullName>
    </submittedName>
</protein>
<geneLocation type="mitochondrion" evidence="2"/>
<keyword evidence="2" id="KW-0496">Mitochondrion</keyword>